<accession>A0A7D5L2J2</accession>
<keyword evidence="4 6" id="KW-0472">Membrane</keyword>
<keyword evidence="2 6" id="KW-0812">Transmembrane</keyword>
<protein>
    <submittedName>
        <fullName evidence="7">DUF106 domain-containing protein</fullName>
    </submittedName>
</protein>
<dbReference type="Proteomes" id="UP000509750">
    <property type="component" value="Chromosome"/>
</dbReference>
<evidence type="ECO:0000256" key="2">
    <source>
        <dbReference type="ARBA" id="ARBA00022692"/>
    </source>
</evidence>
<reference evidence="7 8" key="1">
    <citation type="submission" date="2020-07" db="EMBL/GenBank/DDBJ databases">
        <title>Gai3-2, isolated from salt lake.</title>
        <authorList>
            <person name="Cui H."/>
            <person name="Shi X."/>
        </authorList>
    </citation>
    <scope>NUCLEOTIDE SEQUENCE [LARGE SCALE GENOMIC DNA]</scope>
    <source>
        <strain evidence="7 8">Gai3-2</strain>
    </source>
</reference>
<sequence>MARIESRVRDLAEDPEMREAIELVLERAEDGEIQWVDVRGDISSGQWGRLIERGILEDGQSGFALADREAIEAGLEPKEGTDGAGGGGDIPEVPDSEGASWSKWDKGAAAVTVLFFIGYSYGPVRDVIGGGMDVVLGPLQDSLPLYAVIMVIATLTGLYSTLLRANLMDMDRMAAYQNRMKDIQGRMKEAKNRGDDDAVDRIQEEQMDAMGDQLGMFKEQFRPMVWIMVFTIPFFLWLYWKVGFRGASGDPSAEFADVVLPIWGQVAWTDNLLIMPTWIIWYFLCSMAFTQIIQKGLNIQMSPSTS</sequence>
<dbReference type="GO" id="GO:0016020">
    <property type="term" value="C:membrane"/>
    <property type="evidence" value="ECO:0007669"/>
    <property type="project" value="UniProtKB-SubCell"/>
</dbReference>
<evidence type="ECO:0000256" key="1">
    <source>
        <dbReference type="ARBA" id="ARBA00004141"/>
    </source>
</evidence>
<evidence type="ECO:0000313" key="7">
    <source>
        <dbReference type="EMBL" id="QLG26163.1"/>
    </source>
</evidence>
<gene>
    <name evidence="7" type="ORF">HUG10_00800</name>
</gene>
<name>A0A7D5L2J2_9EURY</name>
<dbReference type="PANTHER" id="PTHR42198:SF1">
    <property type="entry name" value="INTEGRAL MEMBRANE PROTEIN"/>
    <property type="match status" value="1"/>
</dbReference>
<dbReference type="KEGG" id="halg:HUG10_00800"/>
<evidence type="ECO:0000256" key="5">
    <source>
        <dbReference type="SAM" id="MobiDB-lite"/>
    </source>
</evidence>
<dbReference type="InterPro" id="IPR002809">
    <property type="entry name" value="EMC3/TMCO1"/>
</dbReference>
<dbReference type="PANTHER" id="PTHR42198">
    <property type="entry name" value="INTEGRAL MEMBRANE PROTEIN"/>
    <property type="match status" value="1"/>
</dbReference>
<dbReference type="OrthoDB" id="84619at2157"/>
<dbReference type="RefSeq" id="WP_179167738.1">
    <property type="nucleotide sequence ID" value="NZ_CP058529.1"/>
</dbReference>
<feature type="region of interest" description="Disordered" evidence="5">
    <location>
        <begin position="74"/>
        <end position="101"/>
    </location>
</feature>
<keyword evidence="8" id="KW-1185">Reference proteome</keyword>
<evidence type="ECO:0000256" key="3">
    <source>
        <dbReference type="ARBA" id="ARBA00022989"/>
    </source>
</evidence>
<feature type="transmembrane region" description="Helical" evidence="6">
    <location>
        <begin position="273"/>
        <end position="293"/>
    </location>
</feature>
<evidence type="ECO:0000256" key="6">
    <source>
        <dbReference type="SAM" id="Phobius"/>
    </source>
</evidence>
<dbReference type="EMBL" id="CP058529">
    <property type="protein sequence ID" value="QLG26163.1"/>
    <property type="molecule type" value="Genomic_DNA"/>
</dbReference>
<keyword evidence="3 6" id="KW-1133">Transmembrane helix</keyword>
<comment type="subcellular location">
    <subcellularLocation>
        <location evidence="1">Membrane</location>
        <topology evidence="1">Multi-pass membrane protein</topology>
    </subcellularLocation>
</comment>
<dbReference type="Pfam" id="PF01956">
    <property type="entry name" value="EMC3_TMCO1"/>
    <property type="match status" value="1"/>
</dbReference>
<proteinExistence type="predicted"/>
<organism evidence="7 8">
    <name type="scientific">Halorarum halophilum</name>
    <dbReference type="NCBI Taxonomy" id="2743090"/>
    <lineage>
        <taxon>Archaea</taxon>
        <taxon>Methanobacteriati</taxon>
        <taxon>Methanobacteriota</taxon>
        <taxon>Stenosarchaea group</taxon>
        <taxon>Halobacteria</taxon>
        <taxon>Halobacteriales</taxon>
        <taxon>Haloferacaceae</taxon>
        <taxon>Halorarum</taxon>
    </lineage>
</organism>
<feature type="transmembrane region" description="Helical" evidence="6">
    <location>
        <begin position="223"/>
        <end position="240"/>
    </location>
</feature>
<dbReference type="AlphaFoldDB" id="A0A7D5L2J2"/>
<dbReference type="GeneID" id="56027327"/>
<evidence type="ECO:0000313" key="8">
    <source>
        <dbReference type="Proteomes" id="UP000509750"/>
    </source>
</evidence>
<feature type="transmembrane region" description="Helical" evidence="6">
    <location>
        <begin position="144"/>
        <end position="163"/>
    </location>
</feature>
<evidence type="ECO:0000256" key="4">
    <source>
        <dbReference type="ARBA" id="ARBA00023136"/>
    </source>
</evidence>
<dbReference type="SMART" id="SM01415">
    <property type="entry name" value="DUF106"/>
    <property type="match status" value="1"/>
</dbReference>
<dbReference type="InterPro" id="IPR038978">
    <property type="entry name" value="MJ0935"/>
</dbReference>
<feature type="transmembrane region" description="Helical" evidence="6">
    <location>
        <begin position="107"/>
        <end position="124"/>
    </location>
</feature>